<organism evidence="3 4">
    <name type="scientific">Streptomyces candidus</name>
    <dbReference type="NCBI Taxonomy" id="67283"/>
    <lineage>
        <taxon>Bacteria</taxon>
        <taxon>Bacillati</taxon>
        <taxon>Actinomycetota</taxon>
        <taxon>Actinomycetes</taxon>
        <taxon>Kitasatosporales</taxon>
        <taxon>Streptomycetaceae</taxon>
        <taxon>Streptomyces</taxon>
    </lineage>
</organism>
<evidence type="ECO:0000256" key="1">
    <source>
        <dbReference type="ARBA" id="ARBA00023002"/>
    </source>
</evidence>
<dbReference type="GO" id="GO:0005829">
    <property type="term" value="C:cytosol"/>
    <property type="evidence" value="ECO:0007669"/>
    <property type="project" value="TreeGrafter"/>
</dbReference>
<dbReference type="InterPro" id="IPR024031">
    <property type="entry name" value="MSMEG_5819/OxyR"/>
</dbReference>
<sequence length="138" mass="14876">MNSLCTAAERAYLLGRGLGRLATAAPDGTLALRPVGFRLNEGGTVDIGGPDNAKSRKYRNAEAHPQVAFVVDDMTPQDEPAAAPGWGRGVKIRGRAELIMVEVPSVAPDCFSNDVVRIHPERIIRWHLEGRGGHARDV</sequence>
<keyword evidence="4" id="KW-1185">Reference proteome</keyword>
<dbReference type="Proteomes" id="UP000540423">
    <property type="component" value="Unassembled WGS sequence"/>
</dbReference>
<protein>
    <submittedName>
        <fullName evidence="3">Pyridoxamine 5'-phosphate oxidase family protein</fullName>
    </submittedName>
</protein>
<keyword evidence="1" id="KW-0560">Oxidoreductase</keyword>
<proteinExistence type="predicted"/>
<dbReference type="SUPFAM" id="SSF50475">
    <property type="entry name" value="FMN-binding split barrel"/>
    <property type="match status" value="1"/>
</dbReference>
<dbReference type="Pfam" id="PF01243">
    <property type="entry name" value="PNPOx_N"/>
    <property type="match status" value="1"/>
</dbReference>
<name>A0A7X0HLR5_9ACTN</name>
<evidence type="ECO:0000313" key="4">
    <source>
        <dbReference type="Proteomes" id="UP000540423"/>
    </source>
</evidence>
<dbReference type="RefSeq" id="WP_185034640.1">
    <property type="nucleotide sequence ID" value="NZ_BNBN01000006.1"/>
</dbReference>
<dbReference type="NCBIfam" id="TIGR04023">
    <property type="entry name" value="PPOX_MSMEG_5819"/>
    <property type="match status" value="1"/>
</dbReference>
<reference evidence="3 4" key="1">
    <citation type="submission" date="2020-08" db="EMBL/GenBank/DDBJ databases">
        <title>Genomic Encyclopedia of Type Strains, Phase IV (KMG-IV): sequencing the most valuable type-strain genomes for metagenomic binning, comparative biology and taxonomic classification.</title>
        <authorList>
            <person name="Goeker M."/>
        </authorList>
    </citation>
    <scope>NUCLEOTIDE SEQUENCE [LARGE SCALE GENOMIC DNA]</scope>
    <source>
        <strain evidence="3 4">DSM 40141</strain>
    </source>
</reference>
<dbReference type="Gene3D" id="2.30.110.10">
    <property type="entry name" value="Electron Transport, Fmn-binding Protein, Chain A"/>
    <property type="match status" value="1"/>
</dbReference>
<evidence type="ECO:0000313" key="3">
    <source>
        <dbReference type="EMBL" id="MBB6438473.1"/>
    </source>
</evidence>
<feature type="domain" description="Pyridoxamine 5'-phosphate oxidase N-terminal" evidence="2">
    <location>
        <begin position="8"/>
        <end position="103"/>
    </location>
</feature>
<evidence type="ECO:0000259" key="2">
    <source>
        <dbReference type="Pfam" id="PF01243"/>
    </source>
</evidence>
<accession>A0A7X0HLR5</accession>
<dbReference type="InterPro" id="IPR052019">
    <property type="entry name" value="F420H2_bilvrd_red/Heme_oxyg"/>
</dbReference>
<dbReference type="GO" id="GO:0070967">
    <property type="term" value="F:coenzyme F420 binding"/>
    <property type="evidence" value="ECO:0007669"/>
    <property type="project" value="TreeGrafter"/>
</dbReference>
<dbReference type="EMBL" id="JACHEM010000014">
    <property type="protein sequence ID" value="MBB6438473.1"/>
    <property type="molecule type" value="Genomic_DNA"/>
</dbReference>
<dbReference type="PANTHER" id="PTHR35176">
    <property type="entry name" value="HEME OXYGENASE HI_0854-RELATED"/>
    <property type="match status" value="1"/>
</dbReference>
<dbReference type="InterPro" id="IPR012349">
    <property type="entry name" value="Split_barrel_FMN-bd"/>
</dbReference>
<dbReference type="AlphaFoldDB" id="A0A7X0HLR5"/>
<dbReference type="PANTHER" id="PTHR35176:SF6">
    <property type="entry name" value="HEME OXYGENASE HI_0854-RELATED"/>
    <property type="match status" value="1"/>
</dbReference>
<gene>
    <name evidence="3" type="ORF">HNQ79_004985</name>
</gene>
<comment type="caution">
    <text evidence="3">The sequence shown here is derived from an EMBL/GenBank/DDBJ whole genome shotgun (WGS) entry which is preliminary data.</text>
</comment>
<dbReference type="InterPro" id="IPR011576">
    <property type="entry name" value="Pyridox_Oxase_N"/>
</dbReference>
<dbReference type="GO" id="GO:0016627">
    <property type="term" value="F:oxidoreductase activity, acting on the CH-CH group of donors"/>
    <property type="evidence" value="ECO:0007669"/>
    <property type="project" value="TreeGrafter"/>
</dbReference>